<gene>
    <name evidence="2" type="ORF">N0V91_009221</name>
</gene>
<sequence>MIHDKLGDDDLSWSQFITAAQGGTTRIWILVVTSLITTFTILAVIMSNRYYWLRLSAPTVLSLEAVPTTAVVIAFACALSLSIDLNAFNTPPLSTFQSKELSFFAKLDPLSRGLTLTSSVTLSLLLITSTAHLIIFLKQRRKERDTRSFEPTVSALGMSHGFAALHPSPRTSRPPIPTIYDPYRAFNKGSAALSVQAFVQQPEAAHRPSALRRDTSGGEMRAKHVGFADEGAWMARKSDSRWSVSTASPRRVEGDMLRLLETRKAKEAKMKRTRRAVPVRPASAAWYAGEAGGKHVGQRCV</sequence>
<proteinExistence type="predicted"/>
<dbReference type="Proteomes" id="UP001140510">
    <property type="component" value="Unassembled WGS sequence"/>
</dbReference>
<accession>A0A9W8Z5I9</accession>
<dbReference type="EMBL" id="JAPEVA010000101">
    <property type="protein sequence ID" value="KAJ4399772.1"/>
    <property type="molecule type" value="Genomic_DNA"/>
</dbReference>
<organism evidence="2 3">
    <name type="scientific">Didymella pomorum</name>
    <dbReference type="NCBI Taxonomy" id="749634"/>
    <lineage>
        <taxon>Eukaryota</taxon>
        <taxon>Fungi</taxon>
        <taxon>Dikarya</taxon>
        <taxon>Ascomycota</taxon>
        <taxon>Pezizomycotina</taxon>
        <taxon>Dothideomycetes</taxon>
        <taxon>Pleosporomycetidae</taxon>
        <taxon>Pleosporales</taxon>
        <taxon>Pleosporineae</taxon>
        <taxon>Didymellaceae</taxon>
        <taxon>Didymella</taxon>
    </lineage>
</organism>
<dbReference type="AlphaFoldDB" id="A0A9W8Z5I9"/>
<keyword evidence="1" id="KW-0812">Transmembrane</keyword>
<evidence type="ECO:0000313" key="3">
    <source>
        <dbReference type="Proteomes" id="UP001140510"/>
    </source>
</evidence>
<keyword evidence="1" id="KW-1133">Transmembrane helix</keyword>
<keyword evidence="3" id="KW-1185">Reference proteome</keyword>
<feature type="transmembrane region" description="Helical" evidence="1">
    <location>
        <begin position="27"/>
        <end position="48"/>
    </location>
</feature>
<feature type="transmembrane region" description="Helical" evidence="1">
    <location>
        <begin position="116"/>
        <end position="137"/>
    </location>
</feature>
<reference evidence="2" key="1">
    <citation type="submission" date="2022-10" db="EMBL/GenBank/DDBJ databases">
        <title>Tapping the CABI collections for fungal endophytes: first genome assemblies for Collariella, Neodidymelliopsis, Ascochyta clinopodiicola, Didymella pomorum, Didymosphaeria variabile, Neocosmospora piperis and Neocucurbitaria cava.</title>
        <authorList>
            <person name="Hill R."/>
        </authorList>
    </citation>
    <scope>NUCLEOTIDE SEQUENCE</scope>
    <source>
        <strain evidence="2">IMI 355091</strain>
    </source>
</reference>
<protein>
    <submittedName>
        <fullName evidence="2">Uncharacterized protein</fullName>
    </submittedName>
</protein>
<comment type="caution">
    <text evidence="2">The sequence shown here is derived from an EMBL/GenBank/DDBJ whole genome shotgun (WGS) entry which is preliminary data.</text>
</comment>
<keyword evidence="1" id="KW-0472">Membrane</keyword>
<dbReference type="OrthoDB" id="3779192at2759"/>
<evidence type="ECO:0000256" key="1">
    <source>
        <dbReference type="SAM" id="Phobius"/>
    </source>
</evidence>
<name>A0A9W8Z5I9_9PLEO</name>
<evidence type="ECO:0000313" key="2">
    <source>
        <dbReference type="EMBL" id="KAJ4399772.1"/>
    </source>
</evidence>
<feature type="transmembrane region" description="Helical" evidence="1">
    <location>
        <begin position="60"/>
        <end position="83"/>
    </location>
</feature>